<accession>A0AAW0AX49</accession>
<organism evidence="1 2">
    <name type="scientific">Favolaschia claudopus</name>
    <dbReference type="NCBI Taxonomy" id="2862362"/>
    <lineage>
        <taxon>Eukaryota</taxon>
        <taxon>Fungi</taxon>
        <taxon>Dikarya</taxon>
        <taxon>Basidiomycota</taxon>
        <taxon>Agaricomycotina</taxon>
        <taxon>Agaricomycetes</taxon>
        <taxon>Agaricomycetidae</taxon>
        <taxon>Agaricales</taxon>
        <taxon>Marasmiineae</taxon>
        <taxon>Mycenaceae</taxon>
        <taxon>Favolaschia</taxon>
    </lineage>
</organism>
<dbReference type="Proteomes" id="UP001362999">
    <property type="component" value="Unassembled WGS sequence"/>
</dbReference>
<sequence length="218" mass="23479">MPWSMISSDSCLSTVGSNCAAPTGTCLADLTESRTLCSFGSHCLPLLCQSPPFHSILCLRPQRLTPSTATIAQTTSSSSPGRCVFCGGGDQAICLVHSSPSSVRISSNLPTSFLQIGIYWTIYHSLPFTSCSAVFSTSTTSPFGFSMLSSATFSAFLHLLHPQPRRLLCRLQHHHHSLDALLRPFRTHSLAHTMPVCASQYCVSSRRLAGECVLELAA</sequence>
<comment type="caution">
    <text evidence="1">The sequence shown here is derived from an EMBL/GenBank/DDBJ whole genome shotgun (WGS) entry which is preliminary data.</text>
</comment>
<protein>
    <submittedName>
        <fullName evidence="1">Uncharacterized protein</fullName>
    </submittedName>
</protein>
<dbReference type="AlphaFoldDB" id="A0AAW0AX49"/>
<gene>
    <name evidence="1" type="ORF">R3P38DRAFT_2984091</name>
</gene>
<evidence type="ECO:0000313" key="2">
    <source>
        <dbReference type="Proteomes" id="UP001362999"/>
    </source>
</evidence>
<dbReference type="EMBL" id="JAWWNJ010000047">
    <property type="protein sequence ID" value="KAK7017604.1"/>
    <property type="molecule type" value="Genomic_DNA"/>
</dbReference>
<reference evidence="1 2" key="1">
    <citation type="journal article" date="2024" name="J Genomics">
        <title>Draft genome sequencing and assembly of Favolaschia claudopus CIRM-BRFM 2984 isolated from oak limbs.</title>
        <authorList>
            <person name="Navarro D."/>
            <person name="Drula E."/>
            <person name="Chaduli D."/>
            <person name="Cazenave R."/>
            <person name="Ahrendt S."/>
            <person name="Wang J."/>
            <person name="Lipzen A."/>
            <person name="Daum C."/>
            <person name="Barry K."/>
            <person name="Grigoriev I.V."/>
            <person name="Favel A."/>
            <person name="Rosso M.N."/>
            <person name="Martin F."/>
        </authorList>
    </citation>
    <scope>NUCLEOTIDE SEQUENCE [LARGE SCALE GENOMIC DNA]</scope>
    <source>
        <strain evidence="1 2">CIRM-BRFM 2984</strain>
    </source>
</reference>
<proteinExistence type="predicted"/>
<name>A0AAW0AX49_9AGAR</name>
<keyword evidence="2" id="KW-1185">Reference proteome</keyword>
<evidence type="ECO:0000313" key="1">
    <source>
        <dbReference type="EMBL" id="KAK7017604.1"/>
    </source>
</evidence>